<proteinExistence type="predicted"/>
<accession>A0ABR4A7Y4</accession>
<keyword evidence="2" id="KW-1185">Reference proteome</keyword>
<reference evidence="1 2" key="1">
    <citation type="submission" date="2024-09" db="EMBL/GenBank/DDBJ databases">
        <title>Rethinking Asexuality: The Enigmatic Case of Functional Sexual Genes in Lepraria (Stereocaulaceae).</title>
        <authorList>
            <person name="Doellman M."/>
            <person name="Sun Y."/>
            <person name="Barcenas-Pena A."/>
            <person name="Lumbsch H.T."/>
            <person name="Grewe F."/>
        </authorList>
    </citation>
    <scope>NUCLEOTIDE SEQUENCE [LARGE SCALE GENOMIC DNA]</scope>
    <source>
        <strain evidence="1 2">Mercado 3170</strain>
    </source>
</reference>
<dbReference type="Proteomes" id="UP001590950">
    <property type="component" value="Unassembled WGS sequence"/>
</dbReference>
<evidence type="ECO:0000313" key="1">
    <source>
        <dbReference type="EMBL" id="KAL2041205.1"/>
    </source>
</evidence>
<organism evidence="1 2">
    <name type="scientific">Stereocaulon virgatum</name>
    <dbReference type="NCBI Taxonomy" id="373712"/>
    <lineage>
        <taxon>Eukaryota</taxon>
        <taxon>Fungi</taxon>
        <taxon>Dikarya</taxon>
        <taxon>Ascomycota</taxon>
        <taxon>Pezizomycotina</taxon>
        <taxon>Lecanoromycetes</taxon>
        <taxon>OSLEUM clade</taxon>
        <taxon>Lecanoromycetidae</taxon>
        <taxon>Lecanorales</taxon>
        <taxon>Lecanorineae</taxon>
        <taxon>Stereocaulaceae</taxon>
        <taxon>Stereocaulon</taxon>
    </lineage>
</organism>
<sequence>MTDYAGNKDVDMEREAVPVSAVNSSSKIDSIMHNLIQLDQKRHRDGKGIKSLVFSRWKTTLDALGQTLSGSDMQYARIDGNLTLN</sequence>
<dbReference type="SUPFAM" id="SSF52540">
    <property type="entry name" value="P-loop containing nucleoside triphosphate hydrolases"/>
    <property type="match status" value="1"/>
</dbReference>
<gene>
    <name evidence="1" type="ORF">N7G274_006150</name>
</gene>
<dbReference type="Gene3D" id="3.40.50.300">
    <property type="entry name" value="P-loop containing nucleotide triphosphate hydrolases"/>
    <property type="match status" value="1"/>
</dbReference>
<dbReference type="EMBL" id="JBEFKJ010000018">
    <property type="protein sequence ID" value="KAL2041205.1"/>
    <property type="molecule type" value="Genomic_DNA"/>
</dbReference>
<protein>
    <submittedName>
        <fullName evidence="1">Uncharacterized protein</fullName>
    </submittedName>
</protein>
<comment type="caution">
    <text evidence="1">The sequence shown here is derived from an EMBL/GenBank/DDBJ whole genome shotgun (WGS) entry which is preliminary data.</text>
</comment>
<name>A0ABR4A7Y4_9LECA</name>
<dbReference type="InterPro" id="IPR027417">
    <property type="entry name" value="P-loop_NTPase"/>
</dbReference>
<evidence type="ECO:0000313" key="2">
    <source>
        <dbReference type="Proteomes" id="UP001590950"/>
    </source>
</evidence>